<dbReference type="EMBL" id="JACCBU010000001">
    <property type="protein sequence ID" value="NYE72159.1"/>
    <property type="molecule type" value="Genomic_DNA"/>
</dbReference>
<reference evidence="6 7" key="1">
    <citation type="submission" date="2020-07" db="EMBL/GenBank/DDBJ databases">
        <title>Sequencing the genomes of 1000 actinobacteria strains.</title>
        <authorList>
            <person name="Klenk H.-P."/>
        </authorList>
    </citation>
    <scope>NUCLEOTIDE SEQUENCE [LARGE SCALE GENOMIC DNA]</scope>
    <source>
        <strain evidence="6 7">DSM 22083</strain>
    </source>
</reference>
<evidence type="ECO:0000259" key="4">
    <source>
        <dbReference type="Pfam" id="PF13088"/>
    </source>
</evidence>
<evidence type="ECO:0000259" key="5">
    <source>
        <dbReference type="Pfam" id="PF25275"/>
    </source>
</evidence>
<dbReference type="PANTHER" id="PTHR10628:SF30">
    <property type="entry name" value="EXO-ALPHA-SIALIDASE"/>
    <property type="match status" value="1"/>
</dbReference>
<dbReference type="Pfam" id="PF13088">
    <property type="entry name" value="BNR_2"/>
    <property type="match status" value="1"/>
</dbReference>
<dbReference type="InterPro" id="IPR006311">
    <property type="entry name" value="TAT_signal"/>
</dbReference>
<feature type="domain" description="Sialidase" evidence="4">
    <location>
        <begin position="89"/>
        <end position="373"/>
    </location>
</feature>
<dbReference type="Gene3D" id="2.60.120.260">
    <property type="entry name" value="Galactose-binding domain-like"/>
    <property type="match status" value="1"/>
</dbReference>
<dbReference type="GO" id="GO:0005737">
    <property type="term" value="C:cytoplasm"/>
    <property type="evidence" value="ECO:0007669"/>
    <property type="project" value="TreeGrafter"/>
</dbReference>
<feature type="domain" description="Golvesin/Xly CBD-like" evidence="5">
    <location>
        <begin position="560"/>
        <end position="696"/>
    </location>
</feature>
<dbReference type="InterPro" id="IPR008979">
    <property type="entry name" value="Galactose-bd-like_sf"/>
</dbReference>
<dbReference type="InterPro" id="IPR036278">
    <property type="entry name" value="Sialidase_sf"/>
</dbReference>
<comment type="catalytic activity">
    <reaction evidence="1">
        <text>Hydrolysis of alpha-(2-&gt;3)-, alpha-(2-&gt;6)-, alpha-(2-&gt;8)- glycosidic linkages of terminal sialic acid residues in oligosaccharides, glycoproteins, glycolipids, colominic acid and synthetic substrates.</text>
        <dbReference type="EC" id="3.2.1.18"/>
    </reaction>
</comment>
<sequence length="699" mass="75325">MIASAGGPPLSRRTFTASTVGALALGAVGAGLPGIAAANGRRPPSFDEVTLWDAEIDPLENYHVHGLAVLPGDVILAATEGRYEVCDAGPRDLLLRRSLDGGDSWQPTQVLVKSIDGQSWGNPAFVVDAETGTVFCFYMLSIRLDGNTTCSGDRGDLFVISSDDDGATWSEPRDLSGMFEHFPYQWALHGPGPGHGIQLAGGRLLINVSHRRIILGTPANERYYGVSAIYSDDHGATWVAGAEVPVSLDYPLNEARLVQRSDGTVLINARASSGGNRQRIVAISPDGGETWSDPKLDGATGVFNAVDASLIRYTGGPGSGDLSRMLFARPDAPVRRNLTVSVSYDEGNSLWFSRVITPERSYYCDLARLSDGTIIALYGCDGNIPSFPKRVALARFNLEWLTRGRDGLGDPLAYRERVISFAATRPVGGALRPTKITDPIARHGTRVHVDTTATGQFVEYEFAADPGDYRLQLRYFRPMDGAALEVSLNGRPLPTATAFDSTGESAPGYEPAYLGTVRLARGRNRFRITVAGAGRGGGTVLGLDSLSLIKAPDPDRPTEVIIDNVPLGWQLVSGTWGTSPAGTQGAWSSNYRHHPAGTGSSVVRWQPMIPAAGRYRIQSSILPFPNRATNAPFTVHRAGRPDEVVRVDQQQHGTWDPRGTEWQTLGEFDLDHGLSTMISLSDDADGYVAADAIRWERIE</sequence>
<dbReference type="GO" id="GO:0006689">
    <property type="term" value="P:ganglioside catabolic process"/>
    <property type="evidence" value="ECO:0007669"/>
    <property type="project" value="TreeGrafter"/>
</dbReference>
<comment type="caution">
    <text evidence="6">The sequence shown here is derived from an EMBL/GenBank/DDBJ whole genome shotgun (WGS) entry which is preliminary data.</text>
</comment>
<dbReference type="SUPFAM" id="SSF49785">
    <property type="entry name" value="Galactose-binding domain-like"/>
    <property type="match status" value="1"/>
</dbReference>
<dbReference type="Gene3D" id="2.120.10.10">
    <property type="match status" value="1"/>
</dbReference>
<dbReference type="AlphaFoldDB" id="A0A7Y9I8A3"/>
<dbReference type="SUPFAM" id="SSF50939">
    <property type="entry name" value="Sialidases"/>
    <property type="match status" value="1"/>
</dbReference>
<dbReference type="GO" id="GO:0009313">
    <property type="term" value="P:oligosaccharide catabolic process"/>
    <property type="evidence" value="ECO:0007669"/>
    <property type="project" value="TreeGrafter"/>
</dbReference>
<evidence type="ECO:0000256" key="2">
    <source>
        <dbReference type="ARBA" id="ARBA00009348"/>
    </source>
</evidence>
<evidence type="ECO:0000313" key="6">
    <source>
        <dbReference type="EMBL" id="NYE72159.1"/>
    </source>
</evidence>
<dbReference type="EC" id="3.2.1.18" evidence="3"/>
<dbReference type="InterPro" id="IPR026856">
    <property type="entry name" value="Sialidase_fam"/>
</dbReference>
<gene>
    <name evidence="6" type="ORF">BKA15_003488</name>
</gene>
<organism evidence="6 7">
    <name type="scientific">Microlunatus parietis</name>
    <dbReference type="NCBI Taxonomy" id="682979"/>
    <lineage>
        <taxon>Bacteria</taxon>
        <taxon>Bacillati</taxon>
        <taxon>Actinomycetota</taxon>
        <taxon>Actinomycetes</taxon>
        <taxon>Propionibacteriales</taxon>
        <taxon>Propionibacteriaceae</taxon>
        <taxon>Microlunatus</taxon>
    </lineage>
</organism>
<dbReference type="InterPro" id="IPR011040">
    <property type="entry name" value="Sialidase"/>
</dbReference>
<comment type="similarity">
    <text evidence="2">Belongs to the glycosyl hydrolase 33 family.</text>
</comment>
<accession>A0A7Y9I8A3</accession>
<evidence type="ECO:0000256" key="1">
    <source>
        <dbReference type="ARBA" id="ARBA00000427"/>
    </source>
</evidence>
<keyword evidence="7" id="KW-1185">Reference proteome</keyword>
<dbReference type="InterPro" id="IPR033803">
    <property type="entry name" value="CBD-like_Golvesin-Xly"/>
</dbReference>
<evidence type="ECO:0000256" key="3">
    <source>
        <dbReference type="ARBA" id="ARBA00012733"/>
    </source>
</evidence>
<dbReference type="GO" id="GO:0016020">
    <property type="term" value="C:membrane"/>
    <property type="evidence" value="ECO:0007669"/>
    <property type="project" value="TreeGrafter"/>
</dbReference>
<dbReference type="GO" id="GO:0004308">
    <property type="term" value="F:exo-alpha-sialidase activity"/>
    <property type="evidence" value="ECO:0007669"/>
    <property type="project" value="UniProtKB-EC"/>
</dbReference>
<dbReference type="RefSeq" id="WP_179752787.1">
    <property type="nucleotide sequence ID" value="NZ_JACCBU010000001.1"/>
</dbReference>
<dbReference type="PROSITE" id="PS51318">
    <property type="entry name" value="TAT"/>
    <property type="match status" value="1"/>
</dbReference>
<dbReference type="CDD" id="cd15482">
    <property type="entry name" value="Sialidase_non-viral"/>
    <property type="match status" value="1"/>
</dbReference>
<dbReference type="PANTHER" id="PTHR10628">
    <property type="entry name" value="SIALIDASE"/>
    <property type="match status" value="1"/>
</dbReference>
<dbReference type="Proteomes" id="UP000569914">
    <property type="component" value="Unassembled WGS sequence"/>
</dbReference>
<evidence type="ECO:0000313" key="7">
    <source>
        <dbReference type="Proteomes" id="UP000569914"/>
    </source>
</evidence>
<dbReference type="Pfam" id="PF25275">
    <property type="entry name" value="Golvesin_C"/>
    <property type="match status" value="1"/>
</dbReference>
<proteinExistence type="inferred from homology"/>
<protein>
    <recommendedName>
        <fullName evidence="3">exo-alpha-sialidase</fullName>
        <ecNumber evidence="3">3.2.1.18</ecNumber>
    </recommendedName>
</protein>
<name>A0A7Y9I8A3_9ACTN</name>